<keyword evidence="3" id="KW-1185">Reference proteome</keyword>
<accession>A0A1J1HUU9</accession>
<name>A0A1J1HUU9_9DIPT</name>
<evidence type="ECO:0000256" key="1">
    <source>
        <dbReference type="SAM" id="SignalP"/>
    </source>
</evidence>
<dbReference type="Proteomes" id="UP000183832">
    <property type="component" value="Unassembled WGS sequence"/>
</dbReference>
<organism evidence="2 3">
    <name type="scientific">Clunio marinus</name>
    <dbReference type="NCBI Taxonomy" id="568069"/>
    <lineage>
        <taxon>Eukaryota</taxon>
        <taxon>Metazoa</taxon>
        <taxon>Ecdysozoa</taxon>
        <taxon>Arthropoda</taxon>
        <taxon>Hexapoda</taxon>
        <taxon>Insecta</taxon>
        <taxon>Pterygota</taxon>
        <taxon>Neoptera</taxon>
        <taxon>Endopterygota</taxon>
        <taxon>Diptera</taxon>
        <taxon>Nematocera</taxon>
        <taxon>Chironomoidea</taxon>
        <taxon>Chironomidae</taxon>
        <taxon>Clunio</taxon>
    </lineage>
</organism>
<sequence>MFWYIFRQLIMFMAFPVSAARVCVFRLDMSCDTQQTFHKYLACRSENFVGTTKCAIFCDFEDALMKMYISNHKNTLAEK</sequence>
<dbReference type="EMBL" id="CVRI01000015">
    <property type="protein sequence ID" value="CRK89937.1"/>
    <property type="molecule type" value="Genomic_DNA"/>
</dbReference>
<feature type="chain" id="PRO_5012949825" evidence="1">
    <location>
        <begin position="20"/>
        <end position="79"/>
    </location>
</feature>
<gene>
    <name evidence="2" type="ORF">CLUMA_CG003666</name>
</gene>
<evidence type="ECO:0000313" key="3">
    <source>
        <dbReference type="Proteomes" id="UP000183832"/>
    </source>
</evidence>
<proteinExistence type="predicted"/>
<keyword evidence="1" id="KW-0732">Signal</keyword>
<evidence type="ECO:0000313" key="2">
    <source>
        <dbReference type="EMBL" id="CRK89937.1"/>
    </source>
</evidence>
<reference evidence="2 3" key="1">
    <citation type="submission" date="2015-04" db="EMBL/GenBank/DDBJ databases">
        <authorList>
            <person name="Syromyatnikov M.Y."/>
            <person name="Popov V.N."/>
        </authorList>
    </citation>
    <scope>NUCLEOTIDE SEQUENCE [LARGE SCALE GENOMIC DNA]</scope>
</reference>
<dbReference type="AlphaFoldDB" id="A0A1J1HUU9"/>
<feature type="signal peptide" evidence="1">
    <location>
        <begin position="1"/>
        <end position="19"/>
    </location>
</feature>
<protein>
    <submittedName>
        <fullName evidence="2">CLUMA_CG003666, isoform A</fullName>
    </submittedName>
</protein>